<protein>
    <submittedName>
        <fullName evidence="2">Uncharacterized protein</fullName>
    </submittedName>
</protein>
<organism evidence="2 3">
    <name type="scientific">Splendidivirga corallicola</name>
    <dbReference type="NCBI Taxonomy" id="3051826"/>
    <lineage>
        <taxon>Bacteria</taxon>
        <taxon>Pseudomonadati</taxon>
        <taxon>Bacteroidota</taxon>
        <taxon>Cytophagia</taxon>
        <taxon>Cytophagales</taxon>
        <taxon>Splendidivirgaceae</taxon>
        <taxon>Splendidivirga</taxon>
    </lineage>
</organism>
<keyword evidence="3" id="KW-1185">Reference proteome</keyword>
<feature type="coiled-coil region" evidence="1">
    <location>
        <begin position="3"/>
        <end position="54"/>
    </location>
</feature>
<sequence length="98" mass="11595">MNRDNLTSEFLALERKLKMLLSEHKALKDEVKYLKNENEELRSSMKLKDEHLNNFQNKFKISKLVSNLAVDQEDTVELKQVINEYIKEIDMCIAHLSE</sequence>
<dbReference type="Proteomes" id="UP001172082">
    <property type="component" value="Unassembled WGS sequence"/>
</dbReference>
<evidence type="ECO:0000313" key="3">
    <source>
        <dbReference type="Proteomes" id="UP001172082"/>
    </source>
</evidence>
<evidence type="ECO:0000256" key="1">
    <source>
        <dbReference type="SAM" id="Coils"/>
    </source>
</evidence>
<comment type="caution">
    <text evidence="2">The sequence shown here is derived from an EMBL/GenBank/DDBJ whole genome shotgun (WGS) entry which is preliminary data.</text>
</comment>
<dbReference type="RefSeq" id="WP_346750803.1">
    <property type="nucleotide sequence ID" value="NZ_JAUJEA010000001.1"/>
</dbReference>
<gene>
    <name evidence="2" type="ORF">QQ008_05410</name>
</gene>
<dbReference type="EMBL" id="JAUJEA010000001">
    <property type="protein sequence ID" value="MDN5200783.1"/>
    <property type="molecule type" value="Genomic_DNA"/>
</dbReference>
<keyword evidence="1" id="KW-0175">Coiled coil</keyword>
<proteinExistence type="predicted"/>
<evidence type="ECO:0000313" key="2">
    <source>
        <dbReference type="EMBL" id="MDN5200783.1"/>
    </source>
</evidence>
<accession>A0ABT8KKN1</accession>
<name>A0ABT8KKN1_9BACT</name>
<reference evidence="2" key="1">
    <citation type="submission" date="2023-06" db="EMBL/GenBank/DDBJ databases">
        <title>Genomic of Parafulvivirga corallium.</title>
        <authorList>
            <person name="Wang G."/>
        </authorList>
    </citation>
    <scope>NUCLEOTIDE SEQUENCE</scope>
    <source>
        <strain evidence="2">BMA10</strain>
    </source>
</reference>